<name>A0A699KHG5_TANCI</name>
<evidence type="ECO:0000259" key="2">
    <source>
        <dbReference type="Pfam" id="PF25597"/>
    </source>
</evidence>
<evidence type="ECO:0000313" key="3">
    <source>
        <dbReference type="EMBL" id="GFA90265.1"/>
    </source>
</evidence>
<organism evidence="3">
    <name type="scientific">Tanacetum cinerariifolium</name>
    <name type="common">Dalmatian daisy</name>
    <name type="synonym">Chrysanthemum cinerariifolium</name>
    <dbReference type="NCBI Taxonomy" id="118510"/>
    <lineage>
        <taxon>Eukaryota</taxon>
        <taxon>Viridiplantae</taxon>
        <taxon>Streptophyta</taxon>
        <taxon>Embryophyta</taxon>
        <taxon>Tracheophyta</taxon>
        <taxon>Spermatophyta</taxon>
        <taxon>Magnoliopsida</taxon>
        <taxon>eudicotyledons</taxon>
        <taxon>Gunneridae</taxon>
        <taxon>Pentapetalae</taxon>
        <taxon>asterids</taxon>
        <taxon>campanulids</taxon>
        <taxon>Asterales</taxon>
        <taxon>Asteraceae</taxon>
        <taxon>Asteroideae</taxon>
        <taxon>Anthemideae</taxon>
        <taxon>Anthemidinae</taxon>
        <taxon>Tanacetum</taxon>
    </lineage>
</organism>
<feature type="domain" description="Retroviral polymerase SH3-like" evidence="2">
    <location>
        <begin position="4"/>
        <end position="49"/>
    </location>
</feature>
<dbReference type="Pfam" id="PF25597">
    <property type="entry name" value="SH3_retrovirus"/>
    <property type="match status" value="1"/>
</dbReference>
<dbReference type="EMBL" id="BKCJ010510831">
    <property type="protein sequence ID" value="GFA90265.1"/>
    <property type="molecule type" value="Genomic_DNA"/>
</dbReference>
<sequence>RDYLGKFDEKADEGFFVGYSVVRKAMRVFNKRTMIVEETLNIRFLENTPNVKGNGSDWLFDINSLTISMNYVPVVAGFQSNGIAETKDNIVAGHKDSAEDAGKKDTKVDTSQVSDNGVKDTRSEFEGLRQHERKTEHINSTNSFNTVISHVSTAGPSFVNTALPSPLNAI</sequence>
<reference evidence="3" key="1">
    <citation type="journal article" date="2019" name="Sci. Rep.">
        <title>Draft genome of Tanacetum cinerariifolium, the natural source of mosquito coil.</title>
        <authorList>
            <person name="Yamashiro T."/>
            <person name="Shiraishi A."/>
            <person name="Satake H."/>
            <person name="Nakayama K."/>
        </authorList>
    </citation>
    <scope>NUCLEOTIDE SEQUENCE</scope>
</reference>
<proteinExistence type="predicted"/>
<protein>
    <submittedName>
        <fullName evidence="3">Ribonuclease H-like domain-containing protein</fullName>
    </submittedName>
</protein>
<dbReference type="AlphaFoldDB" id="A0A699KHG5"/>
<comment type="caution">
    <text evidence="3">The sequence shown here is derived from an EMBL/GenBank/DDBJ whole genome shotgun (WGS) entry which is preliminary data.</text>
</comment>
<feature type="region of interest" description="Disordered" evidence="1">
    <location>
        <begin position="96"/>
        <end position="118"/>
    </location>
</feature>
<accession>A0A699KHG5</accession>
<feature type="compositionally biased region" description="Basic and acidic residues" evidence="1">
    <location>
        <begin position="96"/>
        <end position="108"/>
    </location>
</feature>
<dbReference type="InterPro" id="IPR057670">
    <property type="entry name" value="SH3_retrovirus"/>
</dbReference>
<evidence type="ECO:0000256" key="1">
    <source>
        <dbReference type="SAM" id="MobiDB-lite"/>
    </source>
</evidence>
<gene>
    <name evidence="3" type="ORF">Tci_662237</name>
</gene>
<feature type="non-terminal residue" evidence="3">
    <location>
        <position position="1"/>
    </location>
</feature>